<evidence type="ECO:0000259" key="1">
    <source>
        <dbReference type="Pfam" id="PF00849"/>
    </source>
</evidence>
<evidence type="ECO:0000313" key="2">
    <source>
        <dbReference type="EMBL" id="PXF43578.1"/>
    </source>
</evidence>
<dbReference type="InterPro" id="IPR006145">
    <property type="entry name" value="PsdUridine_synth_RsuA/RluA"/>
</dbReference>
<protein>
    <submittedName>
        <fullName evidence="2">RNA pseudouridine synthase 7</fullName>
    </submittedName>
</protein>
<comment type="caution">
    <text evidence="2">The sequence shown here is derived from an EMBL/GenBank/DDBJ whole genome shotgun (WGS) entry which is preliminary data.</text>
</comment>
<sequence>MFFEFRTYYKPRWKNKTVYETFCDEFSHKDEVYWSREFDGGRILCKGQTLGINTAWYDGMEVIHIVHRHESAVLSERIHIAVDREGFVVVSKPPSVPVHPCGTYRRNCLQFILKAFYGMGDLFSVHRLDKETSGLVIMAKNPEYAARFAKEIKDHKVRKTYIAEVNGIFPNGELDCKEPIYWDKKTMKAGISEKGADATTKFSKISHNNRECTSLVECKPITGRTHQIRVHLAHLGYAIINDTLYATERIPSKRSKVSRDFESSALLLTHDSFKDEAAINMMRKTYLACEWSRRSYQQHGRHLTCTEEGEELCCKNCPQVTNDKNVNIDAMYIHLHALKYESSEWSFEVPRPEWALDTKNESRVRQDANKKRSAKLSHLLDEAWLIPGTLMILPLIHPSCCSHRKRACIVTELLPCPTNYQ</sequence>
<dbReference type="InterPro" id="IPR050188">
    <property type="entry name" value="RluA_PseudoU_synthase"/>
</dbReference>
<evidence type="ECO:0000313" key="3">
    <source>
        <dbReference type="Proteomes" id="UP000247409"/>
    </source>
</evidence>
<name>A0A2V3INC0_9FLOR</name>
<dbReference type="GO" id="GO:0000455">
    <property type="term" value="P:enzyme-directed rRNA pseudouridine synthesis"/>
    <property type="evidence" value="ECO:0007669"/>
    <property type="project" value="TreeGrafter"/>
</dbReference>
<dbReference type="PANTHER" id="PTHR21600">
    <property type="entry name" value="MITOCHONDRIAL RNA PSEUDOURIDINE SYNTHASE"/>
    <property type="match status" value="1"/>
</dbReference>
<organism evidence="2 3">
    <name type="scientific">Gracilariopsis chorda</name>
    <dbReference type="NCBI Taxonomy" id="448386"/>
    <lineage>
        <taxon>Eukaryota</taxon>
        <taxon>Rhodophyta</taxon>
        <taxon>Florideophyceae</taxon>
        <taxon>Rhodymeniophycidae</taxon>
        <taxon>Gracilariales</taxon>
        <taxon>Gracilariaceae</taxon>
        <taxon>Gracilariopsis</taxon>
    </lineage>
</organism>
<dbReference type="GO" id="GO:0009982">
    <property type="term" value="F:pseudouridine synthase activity"/>
    <property type="evidence" value="ECO:0007669"/>
    <property type="project" value="InterPro"/>
</dbReference>
<dbReference type="Gene3D" id="3.30.2350.10">
    <property type="entry name" value="Pseudouridine synthase"/>
    <property type="match status" value="1"/>
</dbReference>
<accession>A0A2V3INC0</accession>
<dbReference type="Pfam" id="PF00849">
    <property type="entry name" value="PseudoU_synth_2"/>
    <property type="match status" value="1"/>
</dbReference>
<dbReference type="InterPro" id="IPR020103">
    <property type="entry name" value="PsdUridine_synth_cat_dom_sf"/>
</dbReference>
<dbReference type="GO" id="GO:0003723">
    <property type="term" value="F:RNA binding"/>
    <property type="evidence" value="ECO:0007669"/>
    <property type="project" value="InterPro"/>
</dbReference>
<reference evidence="2 3" key="1">
    <citation type="journal article" date="2018" name="Mol. Biol. Evol.">
        <title>Analysis of the draft genome of the red seaweed Gracilariopsis chorda provides insights into genome size evolution in Rhodophyta.</title>
        <authorList>
            <person name="Lee J."/>
            <person name="Yang E.C."/>
            <person name="Graf L."/>
            <person name="Yang J.H."/>
            <person name="Qiu H."/>
            <person name="Zel Zion U."/>
            <person name="Chan C.X."/>
            <person name="Stephens T.G."/>
            <person name="Weber A.P.M."/>
            <person name="Boo G.H."/>
            <person name="Boo S.M."/>
            <person name="Kim K.M."/>
            <person name="Shin Y."/>
            <person name="Jung M."/>
            <person name="Lee S.J."/>
            <person name="Yim H.S."/>
            <person name="Lee J.H."/>
            <person name="Bhattacharya D."/>
            <person name="Yoon H.S."/>
        </authorList>
    </citation>
    <scope>NUCLEOTIDE SEQUENCE [LARGE SCALE GENOMIC DNA]</scope>
    <source>
        <strain evidence="2 3">SKKU-2015</strain>
        <tissue evidence="2">Whole body</tissue>
    </source>
</reference>
<gene>
    <name evidence="2" type="ORF">BWQ96_06690</name>
</gene>
<keyword evidence="3" id="KW-1185">Reference proteome</keyword>
<feature type="domain" description="Pseudouridine synthase RsuA/RluA-like" evidence="1">
    <location>
        <begin position="87"/>
        <end position="234"/>
    </location>
</feature>
<dbReference type="PANTHER" id="PTHR21600:SF40">
    <property type="entry name" value="PSEUDOURIDYLATE SYNTHASE RPUSD2"/>
    <property type="match status" value="1"/>
</dbReference>
<dbReference type="AlphaFoldDB" id="A0A2V3INC0"/>
<dbReference type="Proteomes" id="UP000247409">
    <property type="component" value="Unassembled WGS sequence"/>
</dbReference>
<dbReference type="OrthoDB" id="424794at2759"/>
<dbReference type="InterPro" id="IPR006224">
    <property type="entry name" value="PsdUridine_synth_RluA-like_CS"/>
</dbReference>
<dbReference type="STRING" id="448386.A0A2V3INC0"/>
<dbReference type="EMBL" id="NBIV01000119">
    <property type="protein sequence ID" value="PXF43578.1"/>
    <property type="molecule type" value="Genomic_DNA"/>
</dbReference>
<proteinExistence type="predicted"/>
<dbReference type="PROSITE" id="PS01129">
    <property type="entry name" value="PSI_RLU"/>
    <property type="match status" value="1"/>
</dbReference>
<dbReference type="SUPFAM" id="SSF55120">
    <property type="entry name" value="Pseudouridine synthase"/>
    <property type="match status" value="1"/>
</dbReference>
<dbReference type="CDD" id="cd02557">
    <property type="entry name" value="PseudoU_synth_ScRIB2"/>
    <property type="match status" value="1"/>
</dbReference>